<keyword evidence="2" id="KW-0472">Membrane</keyword>
<reference evidence="3" key="2">
    <citation type="submission" date="2020-09" db="EMBL/GenBank/DDBJ databases">
        <authorList>
            <person name="Sun Q."/>
            <person name="Zhou Y."/>
        </authorList>
    </citation>
    <scope>NUCLEOTIDE SEQUENCE</scope>
    <source>
        <strain evidence="3">CGMCC 1.12919</strain>
    </source>
</reference>
<name>A0A916U618_9HYPH</name>
<evidence type="ECO:0000313" key="4">
    <source>
        <dbReference type="Proteomes" id="UP000637002"/>
    </source>
</evidence>
<gene>
    <name evidence="3" type="ORF">GCM10010994_18930</name>
</gene>
<keyword evidence="4" id="KW-1185">Reference proteome</keyword>
<protein>
    <submittedName>
        <fullName evidence="3">Uncharacterized protein</fullName>
    </submittedName>
</protein>
<evidence type="ECO:0000256" key="1">
    <source>
        <dbReference type="SAM" id="MobiDB-lite"/>
    </source>
</evidence>
<feature type="region of interest" description="Disordered" evidence="1">
    <location>
        <begin position="1"/>
        <end position="27"/>
    </location>
</feature>
<feature type="transmembrane region" description="Helical" evidence="2">
    <location>
        <begin position="30"/>
        <end position="50"/>
    </location>
</feature>
<proteinExistence type="predicted"/>
<accession>A0A916U618</accession>
<keyword evidence="2" id="KW-0812">Transmembrane</keyword>
<sequence length="75" mass="7927">MTEQPHHSPPVGRSPPPHEEPSDLPPDPGFRGLIGIVFVIGLIVLAAVLIKRAKDSAALMDCAITHAPSCRALVD</sequence>
<reference evidence="3" key="1">
    <citation type="journal article" date="2014" name="Int. J. Syst. Evol. Microbiol.">
        <title>Complete genome sequence of Corynebacterium casei LMG S-19264T (=DSM 44701T), isolated from a smear-ripened cheese.</title>
        <authorList>
            <consortium name="US DOE Joint Genome Institute (JGI-PGF)"/>
            <person name="Walter F."/>
            <person name="Albersmeier A."/>
            <person name="Kalinowski J."/>
            <person name="Ruckert C."/>
        </authorList>
    </citation>
    <scope>NUCLEOTIDE SEQUENCE</scope>
    <source>
        <strain evidence="3">CGMCC 1.12919</strain>
    </source>
</reference>
<keyword evidence="2" id="KW-1133">Transmembrane helix</keyword>
<evidence type="ECO:0000313" key="3">
    <source>
        <dbReference type="EMBL" id="GGC60504.1"/>
    </source>
</evidence>
<dbReference type="EMBL" id="BMGG01000003">
    <property type="protein sequence ID" value="GGC60504.1"/>
    <property type="molecule type" value="Genomic_DNA"/>
</dbReference>
<dbReference type="AlphaFoldDB" id="A0A916U618"/>
<evidence type="ECO:0000256" key="2">
    <source>
        <dbReference type="SAM" id="Phobius"/>
    </source>
</evidence>
<dbReference type="RefSeq" id="WP_188608908.1">
    <property type="nucleotide sequence ID" value="NZ_BMGG01000003.1"/>
</dbReference>
<organism evidence="3 4">
    <name type="scientific">Chelatococcus reniformis</name>
    <dbReference type="NCBI Taxonomy" id="1494448"/>
    <lineage>
        <taxon>Bacteria</taxon>
        <taxon>Pseudomonadati</taxon>
        <taxon>Pseudomonadota</taxon>
        <taxon>Alphaproteobacteria</taxon>
        <taxon>Hyphomicrobiales</taxon>
        <taxon>Chelatococcaceae</taxon>
        <taxon>Chelatococcus</taxon>
    </lineage>
</organism>
<dbReference type="Proteomes" id="UP000637002">
    <property type="component" value="Unassembled WGS sequence"/>
</dbReference>
<comment type="caution">
    <text evidence="3">The sequence shown here is derived from an EMBL/GenBank/DDBJ whole genome shotgun (WGS) entry which is preliminary data.</text>
</comment>